<reference evidence="2 3" key="1">
    <citation type="submission" date="2019-05" db="EMBL/GenBank/DDBJ databases">
        <title>Whole genome sequence analysis of Cupriavidus campinensis S14E4C strain.</title>
        <authorList>
            <person name="Abbaszade G."/>
            <person name="Szabo A."/>
            <person name="Toumi M."/>
            <person name="Toth E."/>
        </authorList>
    </citation>
    <scope>NUCLEOTIDE SEQUENCE [LARGE SCALE GENOMIC DNA]</scope>
    <source>
        <strain evidence="2 3">S14E4C</strain>
    </source>
</reference>
<comment type="caution">
    <text evidence="2">The sequence shown here is derived from an EMBL/GenBank/DDBJ whole genome shotgun (WGS) entry which is preliminary data.</text>
</comment>
<sequence>MLPTIRRLCCAMPGEDVHSLIRRNALMSGFSSDRAFIKAMQAYVQHDLRALPKFLPQFCSAVDNAYGTPMEVLLGRSLLPYYGSVLTAEAYQRLLTRILEAAPGVGRPTRLPLIGSTSLFAEPHCAQCDSHSERICGMAVVMSIHLPEFVTHCGEHGLALTSASGSATYHTAVQMPPTEVRERNAHEFSVRSSQLLREEFTPGARLEHLKGRLLAHGFYTKSGRYRLQAITEATADAFEGGFMDCRLSEVVANGQAAQHAIAALRREGRQLHPVYFILLDWALDRCSPNKVGVERTPRKPGPSKELLHQEVAAGKSMDQIAKENNFSPSTVAVYADLYSIPRATLPRRKTAAVTGDVVAMLSSQTPEKVARQVGLSEATVWRIGRAAGVQRCRSLEDLQREERAREGQRQRWLDECLTHQAWGRNQVRQGVPLVWKWLYRDDPVWLDMHSPPRRRSSGAGSRLSLEMTKQLVAPALAAAHSLDRRTDRPLRRSERRMSEAMGLTPYEFVRLTKLESSVRELVDTRGAFVRRRLRWSARTLRAAARTARWRIVQKACIATRK</sequence>
<feature type="domain" description="Transposon Tn7 transposition protein TnsD C-terminal" evidence="1">
    <location>
        <begin position="313"/>
        <end position="462"/>
    </location>
</feature>
<dbReference type="Proteomes" id="UP000318943">
    <property type="component" value="Unassembled WGS sequence"/>
</dbReference>
<protein>
    <recommendedName>
        <fullName evidence="1">Transposon Tn7 transposition protein TnsD C-terminal domain-containing protein</fullName>
    </recommendedName>
</protein>
<dbReference type="RefSeq" id="WP_144203618.1">
    <property type="nucleotide sequence ID" value="NZ_VCIZ01000035.1"/>
</dbReference>
<evidence type="ECO:0000313" key="3">
    <source>
        <dbReference type="Proteomes" id="UP000318943"/>
    </source>
</evidence>
<keyword evidence="3" id="KW-1185">Reference proteome</keyword>
<gene>
    <name evidence="2" type="ORF">FGG12_28970</name>
</gene>
<proteinExistence type="predicted"/>
<dbReference type="EMBL" id="VCIZ01000035">
    <property type="protein sequence ID" value="TSP09178.1"/>
    <property type="molecule type" value="Genomic_DNA"/>
</dbReference>
<evidence type="ECO:0000259" key="1">
    <source>
        <dbReference type="Pfam" id="PF15978"/>
    </source>
</evidence>
<dbReference type="Pfam" id="PF15978">
    <property type="entry name" value="TnsD"/>
    <property type="match status" value="1"/>
</dbReference>
<accession>A0ABY3EE43</accession>
<organism evidence="2 3">
    <name type="scientific">Cupriavidus campinensis</name>
    <dbReference type="NCBI Taxonomy" id="151783"/>
    <lineage>
        <taxon>Bacteria</taxon>
        <taxon>Pseudomonadati</taxon>
        <taxon>Pseudomonadota</taxon>
        <taxon>Betaproteobacteria</taxon>
        <taxon>Burkholderiales</taxon>
        <taxon>Burkholderiaceae</taxon>
        <taxon>Cupriavidus</taxon>
    </lineage>
</organism>
<evidence type="ECO:0000313" key="2">
    <source>
        <dbReference type="EMBL" id="TSP09178.1"/>
    </source>
</evidence>
<name>A0ABY3EE43_9BURK</name>
<dbReference type="InterPro" id="IPR032750">
    <property type="entry name" value="TnsD_C"/>
</dbReference>